<dbReference type="PANTHER" id="PTHR11839:SF1">
    <property type="entry name" value="ADP-SUGAR PYROPHOSPHATASE"/>
    <property type="match status" value="1"/>
</dbReference>
<proteinExistence type="predicted"/>
<dbReference type="EMBL" id="CAXHTA020000004">
    <property type="protein sequence ID" value="CAL5220478.1"/>
    <property type="molecule type" value="Genomic_DNA"/>
</dbReference>
<evidence type="ECO:0000256" key="3">
    <source>
        <dbReference type="SAM" id="Phobius"/>
    </source>
</evidence>
<evidence type="ECO:0000313" key="6">
    <source>
        <dbReference type="Proteomes" id="UP001497392"/>
    </source>
</evidence>
<reference evidence="5 6" key="1">
    <citation type="submission" date="2024-06" db="EMBL/GenBank/DDBJ databases">
        <authorList>
            <person name="Kraege A."/>
            <person name="Thomma B."/>
        </authorList>
    </citation>
    <scope>NUCLEOTIDE SEQUENCE [LARGE SCALE GENOMIC DNA]</scope>
</reference>
<name>A0ABP1FKJ5_9CHLO</name>
<dbReference type="PANTHER" id="PTHR11839">
    <property type="entry name" value="UDP/ADP-SUGAR PYROPHOSPHATASE"/>
    <property type="match status" value="1"/>
</dbReference>
<sequence length="530" mass="57383">MSKILKKQDFGPHGFRWLTLKRITYEDPRGRVRFWESAERTSRQGDVDGVAIITLVHAKEQPLKVILESQFRPTQGTHVIEFPAGLIDKGETAAEAALRELKEETGYVGRVSEISPVCYSDPGMTNTNMQFAVLDVDADAPENQSINPELEDGEFIDVFLLPYDGLYDALVAKQQETGWDIDARLLLYADAIKRTEMLTRQSASAEQHSPPPDTKQTSSDPAVADSLNCQDGMPKGLHIKTRMSASAPEAHKQSAEQHADGNHVAHQQPPDKEELAQQAHQEGFIGSADPSPAVLKTEFPPKLEPHLEQPAKTQQDAPDGEILLENEVPPGHNNKPTKSSPEKEEARGTREPVESRKAQRSSIDLAAGLARSPQKALQGTDDSCELNSSLFPSFQRGIHSAPAEGQADGTKDVFATPFERQGSLIHLEPMHATGNSSDDRASQNGEGVVYCPVGTPTTDSRQAGDSHEHAREHAAERGADPHSAGKILPRQEGASPDPGSQSMLFGAGVAVGGMAGALLTYIGSLQRHQG</sequence>
<keyword evidence="3" id="KW-1133">Transmembrane helix</keyword>
<dbReference type="InterPro" id="IPR000086">
    <property type="entry name" value="NUDIX_hydrolase_dom"/>
</dbReference>
<feature type="compositionally biased region" description="Basic and acidic residues" evidence="2">
    <location>
        <begin position="462"/>
        <end position="480"/>
    </location>
</feature>
<feature type="compositionally biased region" description="Basic and acidic residues" evidence="2">
    <location>
        <begin position="299"/>
        <end position="309"/>
    </location>
</feature>
<accession>A0ABP1FKJ5</accession>
<keyword evidence="1" id="KW-0378">Hydrolase</keyword>
<keyword evidence="6" id="KW-1185">Reference proteome</keyword>
<evidence type="ECO:0000256" key="2">
    <source>
        <dbReference type="SAM" id="MobiDB-lite"/>
    </source>
</evidence>
<evidence type="ECO:0000259" key="4">
    <source>
        <dbReference type="PROSITE" id="PS51462"/>
    </source>
</evidence>
<comment type="caution">
    <text evidence="5">The sequence shown here is derived from an EMBL/GenBank/DDBJ whole genome shotgun (WGS) entry which is preliminary data.</text>
</comment>
<evidence type="ECO:0000256" key="1">
    <source>
        <dbReference type="ARBA" id="ARBA00022801"/>
    </source>
</evidence>
<feature type="region of interest" description="Disordered" evidence="2">
    <location>
        <begin position="199"/>
        <end position="361"/>
    </location>
</feature>
<feature type="region of interest" description="Disordered" evidence="2">
    <location>
        <begin position="453"/>
        <end position="501"/>
    </location>
</feature>
<dbReference type="InterPro" id="IPR020084">
    <property type="entry name" value="NUDIX_hydrolase_CS"/>
</dbReference>
<dbReference type="Proteomes" id="UP001497392">
    <property type="component" value="Unassembled WGS sequence"/>
</dbReference>
<dbReference type="CDD" id="cd18888">
    <property type="entry name" value="NUDIX_ADPRase_Nudt5"/>
    <property type="match status" value="1"/>
</dbReference>
<dbReference type="Pfam" id="PF00293">
    <property type="entry name" value="NUDIX"/>
    <property type="match status" value="1"/>
</dbReference>
<protein>
    <submittedName>
        <fullName evidence="5">G2502 protein</fullName>
    </submittedName>
</protein>
<dbReference type="PROSITE" id="PS00893">
    <property type="entry name" value="NUDIX_BOX"/>
    <property type="match status" value="1"/>
</dbReference>
<dbReference type="PROSITE" id="PS51462">
    <property type="entry name" value="NUDIX"/>
    <property type="match status" value="1"/>
</dbReference>
<dbReference type="InterPro" id="IPR015797">
    <property type="entry name" value="NUDIX_hydrolase-like_dom_sf"/>
</dbReference>
<organism evidence="5 6">
    <name type="scientific">Coccomyxa viridis</name>
    <dbReference type="NCBI Taxonomy" id="1274662"/>
    <lineage>
        <taxon>Eukaryota</taxon>
        <taxon>Viridiplantae</taxon>
        <taxon>Chlorophyta</taxon>
        <taxon>core chlorophytes</taxon>
        <taxon>Trebouxiophyceae</taxon>
        <taxon>Trebouxiophyceae incertae sedis</taxon>
        <taxon>Coccomyxaceae</taxon>
        <taxon>Coccomyxa</taxon>
    </lineage>
</organism>
<feature type="compositionally biased region" description="Basic and acidic residues" evidence="2">
    <location>
        <begin position="340"/>
        <end position="357"/>
    </location>
</feature>
<evidence type="ECO:0000313" key="5">
    <source>
        <dbReference type="EMBL" id="CAL5220478.1"/>
    </source>
</evidence>
<keyword evidence="3" id="KW-0812">Transmembrane</keyword>
<keyword evidence="3" id="KW-0472">Membrane</keyword>
<dbReference type="Gene3D" id="3.90.79.10">
    <property type="entry name" value="Nucleoside Triphosphate Pyrophosphohydrolase"/>
    <property type="match status" value="1"/>
</dbReference>
<feature type="domain" description="Nudix hydrolase" evidence="4">
    <location>
        <begin position="45"/>
        <end position="187"/>
    </location>
</feature>
<gene>
    <name evidence="5" type="primary">g2502</name>
    <name evidence="5" type="ORF">VP750_LOCUS2137</name>
</gene>
<feature type="compositionally biased region" description="Basic and acidic residues" evidence="2">
    <location>
        <begin position="249"/>
        <end position="275"/>
    </location>
</feature>
<dbReference type="SUPFAM" id="SSF55811">
    <property type="entry name" value="Nudix"/>
    <property type="match status" value="1"/>
</dbReference>
<feature type="transmembrane region" description="Helical" evidence="3">
    <location>
        <begin position="503"/>
        <end position="522"/>
    </location>
</feature>